<dbReference type="Pfam" id="PF07470">
    <property type="entry name" value="Glyco_hydro_88"/>
    <property type="match status" value="1"/>
</dbReference>
<dbReference type="Gene3D" id="1.50.10.10">
    <property type="match status" value="1"/>
</dbReference>
<dbReference type="PANTHER" id="PTHR36845:SF1">
    <property type="entry name" value="HYDROLASE, PUTATIVE (AFU_ORTHOLOGUE AFUA_7G05090)-RELATED"/>
    <property type="match status" value="1"/>
</dbReference>
<sequence>MKEMLSFILGKTRKNALEFGDKLPDATVNGKYRFTDDGSWVGSFWNGLLWTCYETTGDTFYSDAAKSSQHRLIRRLHENPDTLDHDIGFLYSLAFVSEYKATGNPEARRIALEAADLLSSRYNDKGKFIQAWNVWQPGETFSEMNRGRIIVDCMYNLPLLYWATEVTGDSRYHDIATSHAATCSTTIVRSNHTVYHTYLFDHVSGTPLHGQTFQGHQDESCWSRGQAWALGGYAYAYRYTGNQSFLELSKKLADVFLANLEEDGIPMWDFSLNDKNGEPRDSSAAAIAASGLLEIASHEKGSIRDYYRSAAERLLICLYNQYSTIRLPNEEGLLLHACGNRPKGEDEDCSLIYGDYYFAEAVTRLYSKSEF</sequence>
<dbReference type="AlphaFoldDB" id="A0A3G9IP49"/>
<gene>
    <name evidence="3" type="ORF">Back11_14810</name>
</gene>
<dbReference type="PANTHER" id="PTHR36845">
    <property type="entry name" value="HYDROLASE, PUTATIVE (AFU_ORTHOLOGUE AFUA_7G05090)-RELATED"/>
    <property type="match status" value="1"/>
</dbReference>
<protein>
    <submittedName>
        <fullName evidence="3">Glucuronyl hydrolase</fullName>
    </submittedName>
</protein>
<dbReference type="SUPFAM" id="SSF48208">
    <property type="entry name" value="Six-hairpin glycosidases"/>
    <property type="match status" value="1"/>
</dbReference>
<keyword evidence="1 3" id="KW-0378">Hydrolase</keyword>
<dbReference type="InterPro" id="IPR010905">
    <property type="entry name" value="Glyco_hydro_88"/>
</dbReference>
<comment type="similarity">
    <text evidence="2">Belongs to the glycosyl hydrolase 88 family.</text>
</comment>
<evidence type="ECO:0000256" key="1">
    <source>
        <dbReference type="ARBA" id="ARBA00022801"/>
    </source>
</evidence>
<dbReference type="KEGG" id="pbk:Back11_14810"/>
<proteinExistence type="inferred from homology"/>
<organism evidence="3 4">
    <name type="scientific">Paenibacillus baekrokdamisoli</name>
    <dbReference type="NCBI Taxonomy" id="1712516"/>
    <lineage>
        <taxon>Bacteria</taxon>
        <taxon>Bacillati</taxon>
        <taxon>Bacillota</taxon>
        <taxon>Bacilli</taxon>
        <taxon>Bacillales</taxon>
        <taxon>Paenibacillaceae</taxon>
        <taxon>Paenibacillus</taxon>
    </lineage>
</organism>
<dbReference type="InterPro" id="IPR012341">
    <property type="entry name" value="6hp_glycosidase-like_sf"/>
</dbReference>
<dbReference type="Proteomes" id="UP000275368">
    <property type="component" value="Chromosome"/>
</dbReference>
<keyword evidence="4" id="KW-1185">Reference proteome</keyword>
<reference evidence="3 4" key="1">
    <citation type="submission" date="2018-11" db="EMBL/GenBank/DDBJ databases">
        <title>Complete genome sequence of Paenibacillus baekrokdamisoli strain KCTC 33723.</title>
        <authorList>
            <person name="Kang S.W."/>
            <person name="Lee K.C."/>
            <person name="Kim K.K."/>
            <person name="Kim J.S."/>
            <person name="Kim D.S."/>
            <person name="Ko S.H."/>
            <person name="Yang S.H."/>
            <person name="Lee J.S."/>
        </authorList>
    </citation>
    <scope>NUCLEOTIDE SEQUENCE [LARGE SCALE GENOMIC DNA]</scope>
    <source>
        <strain evidence="3 4">KCTC 33723</strain>
    </source>
</reference>
<name>A0A3G9IP49_9BACL</name>
<dbReference type="EMBL" id="AP019308">
    <property type="protein sequence ID" value="BBH20136.1"/>
    <property type="molecule type" value="Genomic_DNA"/>
</dbReference>
<dbReference type="GO" id="GO:0000272">
    <property type="term" value="P:polysaccharide catabolic process"/>
    <property type="evidence" value="ECO:0007669"/>
    <property type="project" value="TreeGrafter"/>
</dbReference>
<dbReference type="InterPro" id="IPR052369">
    <property type="entry name" value="UG_Glycosaminoglycan_Hydrolase"/>
</dbReference>
<evidence type="ECO:0000313" key="3">
    <source>
        <dbReference type="EMBL" id="BBH20136.1"/>
    </source>
</evidence>
<evidence type="ECO:0000256" key="2">
    <source>
        <dbReference type="ARBA" id="ARBA00038358"/>
    </source>
</evidence>
<dbReference type="RefSeq" id="WP_164522708.1">
    <property type="nucleotide sequence ID" value="NZ_AP019308.1"/>
</dbReference>
<accession>A0A3G9IP49</accession>
<dbReference type="InterPro" id="IPR008928">
    <property type="entry name" value="6-hairpin_glycosidase_sf"/>
</dbReference>
<evidence type="ECO:0000313" key="4">
    <source>
        <dbReference type="Proteomes" id="UP000275368"/>
    </source>
</evidence>
<dbReference type="GO" id="GO:0052757">
    <property type="term" value="F:chondroitin hydrolase activity"/>
    <property type="evidence" value="ECO:0007669"/>
    <property type="project" value="TreeGrafter"/>
</dbReference>